<feature type="non-terminal residue" evidence="1">
    <location>
        <position position="1"/>
    </location>
</feature>
<proteinExistence type="predicted"/>
<dbReference type="AlphaFoldDB" id="A0A2J7R234"/>
<name>A0A2J7R234_9NEOP</name>
<comment type="caution">
    <text evidence="1">The sequence shown here is derived from an EMBL/GenBank/DDBJ whole genome shotgun (WGS) entry which is preliminary data.</text>
</comment>
<sequence length="100" mass="11556">LKRKLLQKLFDPKCENEFWSIRHNNGSHELFSEPDILKNIKIVRSGSAGGIIRMLDDNPIKEIQPHQTSMLRRVGRPKLRWKEQRVGQEGVEVARAETGV</sequence>
<evidence type="ECO:0000313" key="1">
    <source>
        <dbReference type="EMBL" id="PNF34900.1"/>
    </source>
</evidence>
<keyword evidence="2" id="KW-1185">Reference proteome</keyword>
<protein>
    <submittedName>
        <fullName evidence="1">Uncharacterized protein</fullName>
    </submittedName>
</protein>
<gene>
    <name evidence="1" type="ORF">B7P43_G01409</name>
</gene>
<organism evidence="1 2">
    <name type="scientific">Cryptotermes secundus</name>
    <dbReference type="NCBI Taxonomy" id="105785"/>
    <lineage>
        <taxon>Eukaryota</taxon>
        <taxon>Metazoa</taxon>
        <taxon>Ecdysozoa</taxon>
        <taxon>Arthropoda</taxon>
        <taxon>Hexapoda</taxon>
        <taxon>Insecta</taxon>
        <taxon>Pterygota</taxon>
        <taxon>Neoptera</taxon>
        <taxon>Polyneoptera</taxon>
        <taxon>Dictyoptera</taxon>
        <taxon>Blattodea</taxon>
        <taxon>Blattoidea</taxon>
        <taxon>Termitoidae</taxon>
        <taxon>Kalotermitidae</taxon>
        <taxon>Cryptotermitinae</taxon>
        <taxon>Cryptotermes</taxon>
    </lineage>
</organism>
<dbReference type="Proteomes" id="UP000235965">
    <property type="component" value="Unassembled WGS sequence"/>
</dbReference>
<dbReference type="InParanoid" id="A0A2J7R234"/>
<dbReference type="EMBL" id="NEVH01008200">
    <property type="protein sequence ID" value="PNF34900.1"/>
    <property type="molecule type" value="Genomic_DNA"/>
</dbReference>
<accession>A0A2J7R234</accession>
<evidence type="ECO:0000313" key="2">
    <source>
        <dbReference type="Proteomes" id="UP000235965"/>
    </source>
</evidence>
<reference evidence="1 2" key="1">
    <citation type="submission" date="2017-12" db="EMBL/GenBank/DDBJ databases">
        <title>Hemimetabolous genomes reveal molecular basis of termite eusociality.</title>
        <authorList>
            <person name="Harrison M.C."/>
            <person name="Jongepier E."/>
            <person name="Robertson H.M."/>
            <person name="Arning N."/>
            <person name="Bitard-Feildel T."/>
            <person name="Chao H."/>
            <person name="Childers C.P."/>
            <person name="Dinh H."/>
            <person name="Doddapaneni H."/>
            <person name="Dugan S."/>
            <person name="Gowin J."/>
            <person name="Greiner C."/>
            <person name="Han Y."/>
            <person name="Hu H."/>
            <person name="Hughes D.S.T."/>
            <person name="Huylmans A.-K."/>
            <person name="Kemena C."/>
            <person name="Kremer L.P.M."/>
            <person name="Lee S.L."/>
            <person name="Lopez-Ezquerra A."/>
            <person name="Mallet L."/>
            <person name="Monroy-Kuhn J.M."/>
            <person name="Moser A."/>
            <person name="Murali S.C."/>
            <person name="Muzny D.M."/>
            <person name="Otani S."/>
            <person name="Piulachs M.-D."/>
            <person name="Poelchau M."/>
            <person name="Qu J."/>
            <person name="Schaub F."/>
            <person name="Wada-Katsumata A."/>
            <person name="Worley K.C."/>
            <person name="Xie Q."/>
            <person name="Ylla G."/>
            <person name="Poulsen M."/>
            <person name="Gibbs R.A."/>
            <person name="Schal C."/>
            <person name="Richards S."/>
            <person name="Belles X."/>
            <person name="Korb J."/>
            <person name="Bornberg-Bauer E."/>
        </authorList>
    </citation>
    <scope>NUCLEOTIDE SEQUENCE [LARGE SCALE GENOMIC DNA]</scope>
    <source>
        <tissue evidence="1">Whole body</tissue>
    </source>
</reference>